<dbReference type="Proteomes" id="UP000189542">
    <property type="component" value="Unassembled WGS sequence"/>
</dbReference>
<gene>
    <name evidence="1" type="ORF">AYO25_00040</name>
</gene>
<dbReference type="EMBL" id="LVWB01000002">
    <property type="protein sequence ID" value="ONI60250.1"/>
    <property type="molecule type" value="Genomic_DNA"/>
</dbReference>
<sequence length="105" mass="11370">MNIPELNTNYIQTQYNQSTFHTIAKVNYSDKTADSAGLIKEDSAVTKKNAIYHLAKEVAISSIPIYGTIQAFKKGEIGWEIFGIVTDALLIVPAIGVGAKLAVTL</sequence>
<dbReference type="RefSeq" id="WP_076969799.1">
    <property type="nucleotide sequence ID" value="NZ_LVWB01000002.1"/>
</dbReference>
<protein>
    <submittedName>
        <fullName evidence="1">Uncharacterized protein</fullName>
    </submittedName>
</protein>
<organism evidence="1 2">
    <name type="scientific">Candidatus Liberibacter solanacearum</name>
    <dbReference type="NCBI Taxonomy" id="556287"/>
    <lineage>
        <taxon>Bacteria</taxon>
        <taxon>Pseudomonadati</taxon>
        <taxon>Pseudomonadota</taxon>
        <taxon>Alphaproteobacteria</taxon>
        <taxon>Hyphomicrobiales</taxon>
        <taxon>Rhizobiaceae</taxon>
        <taxon>Liberibacter</taxon>
    </lineage>
</organism>
<comment type="caution">
    <text evidence="1">The sequence shown here is derived from an EMBL/GenBank/DDBJ whole genome shotgun (WGS) entry which is preliminary data.</text>
</comment>
<dbReference type="OrthoDB" id="10017551at2"/>
<accession>A0A1V2N9J7</accession>
<proteinExistence type="predicted"/>
<evidence type="ECO:0000313" key="1">
    <source>
        <dbReference type="EMBL" id="ONI60250.1"/>
    </source>
</evidence>
<reference evidence="1 2" key="1">
    <citation type="journal article" date="2017" name="PLoS ONE">
        <title>Genomic sequence of 'Candidatus Liberibacter solanacearum' haplotype C and its comparison with haplotype A and B genomes.</title>
        <authorList>
            <person name="Wang J."/>
            <person name="Haapalainen M."/>
            <person name="Schott T."/>
            <person name="Thompson S.M."/>
            <person name="Smith G.R."/>
            <person name="Nissinen A.I."/>
            <person name="Pirhonen M."/>
        </authorList>
    </citation>
    <scope>NUCLEOTIDE SEQUENCE [LARGE SCALE GENOMIC DNA]</scope>
    <source>
        <strain evidence="1 2">FIN111</strain>
    </source>
</reference>
<evidence type="ECO:0000313" key="2">
    <source>
        <dbReference type="Proteomes" id="UP000189542"/>
    </source>
</evidence>
<dbReference type="AlphaFoldDB" id="A0A1V2N9J7"/>
<name>A0A1V2N9J7_9HYPH</name>